<evidence type="ECO:0000256" key="4">
    <source>
        <dbReference type="ARBA" id="ARBA00013244"/>
    </source>
</evidence>
<accession>A0A127M930</accession>
<dbReference type="PANTHER" id="PTHR31650">
    <property type="entry name" value="O-ACYLTRANSFERASE (WSD1-LIKE) FAMILY PROTEIN"/>
    <property type="match status" value="1"/>
</dbReference>
<dbReference type="EC" id="2.3.1.20" evidence="4"/>
<sequence length="486" mass="53073">MQQLSGQDAMFIHTEATGIPQHIGALSIYDQSTSADGIVRFKQILQLIESRAHLSPIFKRQLRRVPLGLDQPYWEDIENLDIESHIHHIALPKPGDWRQLCILASRIHSRPMDLSKPLWEMYVIEGLDSVRGLPKNCFAVMIKIHHAAMDGATGAQFIPMIHDLSPDVGDAGTAPQRVVQQYNNWHMLSRAVGNNLKKPKQFFDLAGSLIPAWQRIRRGKKEQDFVSLDDKQKTLFQGKISPHRVCDAVPFAFEELRAIKNTVPGATINDTMLCVVSGALRKYLSAKQALPEKTLVSGCPIDVRSDAERSGGGNMVGFMTVSLRSDIADPKARLAAIHDASMSSKAYAEALGPRVAVNVTDVLPGGVLSLALRAAASTGLTESAVIFNTVVTNVPGPNQQLYFCGAKLVDGMNFGPLLPNVGLFHIVYSSVLNKVGSISISFTACRKMLPDPEFYSECLQASFDELKAATLGSTKTASPALDSVHQ</sequence>
<dbReference type="UniPathway" id="UPA00282"/>
<dbReference type="KEGG" id="zal:AZF00_15930"/>
<comment type="pathway">
    <text evidence="1">Glycerolipid metabolism; triacylglycerol biosynthesis.</text>
</comment>
<comment type="pathway">
    <text evidence="2">Lipid metabolism.</text>
</comment>
<dbReference type="GO" id="GO:0005886">
    <property type="term" value="C:plasma membrane"/>
    <property type="evidence" value="ECO:0007669"/>
    <property type="project" value="TreeGrafter"/>
</dbReference>
<feature type="domain" description="O-acyltransferase WSD1-like N-terminal" evidence="11">
    <location>
        <begin position="4"/>
        <end position="271"/>
    </location>
</feature>
<dbReference type="InterPro" id="IPR004255">
    <property type="entry name" value="O-acyltransferase_WSD1_N"/>
</dbReference>
<keyword evidence="9 13" id="KW-0012">Acyltransferase</keyword>
<evidence type="ECO:0000256" key="7">
    <source>
        <dbReference type="ARBA" id="ARBA00022798"/>
    </source>
</evidence>
<dbReference type="GO" id="GO:0019432">
    <property type="term" value="P:triglyceride biosynthetic process"/>
    <property type="evidence" value="ECO:0007669"/>
    <property type="project" value="UniProtKB-UniPathway"/>
</dbReference>
<dbReference type="InterPro" id="IPR009721">
    <property type="entry name" value="O-acyltransferase_WSD1_C"/>
</dbReference>
<dbReference type="GO" id="GO:0004144">
    <property type="term" value="F:diacylglycerol O-acyltransferase activity"/>
    <property type="evidence" value="ECO:0007669"/>
    <property type="project" value="UniProtKB-EC"/>
</dbReference>
<evidence type="ECO:0000256" key="9">
    <source>
        <dbReference type="ARBA" id="ARBA00023315"/>
    </source>
</evidence>
<keyword evidence="7" id="KW-0319">Glycerol metabolism</keyword>
<evidence type="ECO:0000256" key="10">
    <source>
        <dbReference type="ARBA" id="ARBA00048109"/>
    </source>
</evidence>
<name>A0A127M930_9GAMM</name>
<reference evidence="13 14" key="1">
    <citation type="submission" date="2015-12" db="EMBL/GenBank/DDBJ databases">
        <authorList>
            <person name="Shamseldin A."/>
            <person name="Moawad H."/>
            <person name="Abd El-Rahim W.M."/>
            <person name="Sadowsky M.J."/>
        </authorList>
    </citation>
    <scope>NUCLEOTIDE SEQUENCE [LARGE SCALE GENOMIC DNA]</scope>
    <source>
        <strain evidence="13 14">SM2</strain>
    </source>
</reference>
<evidence type="ECO:0000256" key="8">
    <source>
        <dbReference type="ARBA" id="ARBA00023098"/>
    </source>
</evidence>
<evidence type="ECO:0000259" key="12">
    <source>
        <dbReference type="Pfam" id="PF06974"/>
    </source>
</evidence>
<protein>
    <recommendedName>
        <fullName evidence="4">diacylglycerol O-acyltransferase</fullName>
        <ecNumber evidence="4">2.3.1.20</ecNumber>
    </recommendedName>
</protein>
<dbReference type="STRING" id="1470434.AZF00_15930"/>
<dbReference type="InterPro" id="IPR014292">
    <property type="entry name" value="Acyl_transf_WS/DGAT"/>
</dbReference>
<dbReference type="GO" id="GO:0006071">
    <property type="term" value="P:glycerol metabolic process"/>
    <property type="evidence" value="ECO:0007669"/>
    <property type="project" value="UniProtKB-KW"/>
</dbReference>
<evidence type="ECO:0000256" key="5">
    <source>
        <dbReference type="ARBA" id="ARBA00022516"/>
    </source>
</evidence>
<dbReference type="RefSeq" id="WP_008252074.1">
    <property type="nucleotide sequence ID" value="NZ_CP014544.1"/>
</dbReference>
<organism evidence="13 14">
    <name type="scientific">Zhongshania aliphaticivorans</name>
    <dbReference type="NCBI Taxonomy" id="1470434"/>
    <lineage>
        <taxon>Bacteria</taxon>
        <taxon>Pseudomonadati</taxon>
        <taxon>Pseudomonadota</taxon>
        <taxon>Gammaproteobacteria</taxon>
        <taxon>Cellvibrionales</taxon>
        <taxon>Spongiibacteraceae</taxon>
        <taxon>Zhongshania</taxon>
    </lineage>
</organism>
<evidence type="ECO:0000259" key="11">
    <source>
        <dbReference type="Pfam" id="PF03007"/>
    </source>
</evidence>
<keyword evidence="5" id="KW-0444">Lipid biosynthesis</keyword>
<dbReference type="Pfam" id="PF06974">
    <property type="entry name" value="WS_DGAT_C"/>
    <property type="match status" value="1"/>
</dbReference>
<evidence type="ECO:0000256" key="6">
    <source>
        <dbReference type="ARBA" id="ARBA00022679"/>
    </source>
</evidence>
<evidence type="ECO:0000256" key="2">
    <source>
        <dbReference type="ARBA" id="ARBA00005189"/>
    </source>
</evidence>
<dbReference type="EMBL" id="CP014544">
    <property type="protein sequence ID" value="AMO69695.1"/>
    <property type="molecule type" value="Genomic_DNA"/>
</dbReference>
<proteinExistence type="inferred from homology"/>
<keyword evidence="8" id="KW-0443">Lipid metabolism</keyword>
<dbReference type="GO" id="GO:0051701">
    <property type="term" value="P:biological process involved in interaction with host"/>
    <property type="evidence" value="ECO:0007669"/>
    <property type="project" value="TreeGrafter"/>
</dbReference>
<dbReference type="GO" id="GO:0071731">
    <property type="term" value="P:response to nitric oxide"/>
    <property type="evidence" value="ECO:0007669"/>
    <property type="project" value="TreeGrafter"/>
</dbReference>
<dbReference type="GO" id="GO:0001666">
    <property type="term" value="P:response to hypoxia"/>
    <property type="evidence" value="ECO:0007669"/>
    <property type="project" value="TreeGrafter"/>
</dbReference>
<comment type="similarity">
    <text evidence="3">Belongs to the long-chain O-acyltransferase family.</text>
</comment>
<evidence type="ECO:0000313" key="13">
    <source>
        <dbReference type="EMBL" id="AMO69695.1"/>
    </source>
</evidence>
<dbReference type="PANTHER" id="PTHR31650:SF1">
    <property type="entry name" value="WAX ESTER SYNTHASE_DIACYLGLYCEROL ACYLTRANSFERASE 4-RELATED"/>
    <property type="match status" value="1"/>
</dbReference>
<evidence type="ECO:0000256" key="3">
    <source>
        <dbReference type="ARBA" id="ARBA00009587"/>
    </source>
</evidence>
<dbReference type="AlphaFoldDB" id="A0A127M930"/>
<dbReference type="Pfam" id="PF03007">
    <property type="entry name" value="WS_DGAT_cat"/>
    <property type="match status" value="1"/>
</dbReference>
<dbReference type="Proteomes" id="UP000074119">
    <property type="component" value="Chromosome"/>
</dbReference>
<dbReference type="InterPro" id="IPR045034">
    <property type="entry name" value="O-acyltransferase_WSD1-like"/>
</dbReference>
<dbReference type="NCBIfam" id="TIGR02946">
    <property type="entry name" value="acyl_WS_DGAT"/>
    <property type="match status" value="1"/>
</dbReference>
<comment type="catalytic activity">
    <reaction evidence="10">
        <text>an acyl-CoA + a 1,2-diacyl-sn-glycerol = a triacyl-sn-glycerol + CoA</text>
        <dbReference type="Rhea" id="RHEA:10868"/>
        <dbReference type="ChEBI" id="CHEBI:17815"/>
        <dbReference type="ChEBI" id="CHEBI:57287"/>
        <dbReference type="ChEBI" id="CHEBI:58342"/>
        <dbReference type="ChEBI" id="CHEBI:64615"/>
        <dbReference type="EC" id="2.3.1.20"/>
    </reaction>
</comment>
<gene>
    <name evidence="13" type="ORF">AZF00_15930</name>
</gene>
<evidence type="ECO:0000313" key="14">
    <source>
        <dbReference type="Proteomes" id="UP000074119"/>
    </source>
</evidence>
<keyword evidence="6 13" id="KW-0808">Transferase</keyword>
<evidence type="ECO:0000256" key="1">
    <source>
        <dbReference type="ARBA" id="ARBA00004771"/>
    </source>
</evidence>
<feature type="domain" description="O-acyltransferase WSD1 C-terminal" evidence="12">
    <location>
        <begin position="313"/>
        <end position="467"/>
    </location>
</feature>